<organism evidence="2 3">
    <name type="scientific">Syntrophorhabdus aromaticivorans</name>
    <dbReference type="NCBI Taxonomy" id="328301"/>
    <lineage>
        <taxon>Bacteria</taxon>
        <taxon>Pseudomonadati</taxon>
        <taxon>Thermodesulfobacteriota</taxon>
        <taxon>Syntrophorhabdia</taxon>
        <taxon>Syntrophorhabdales</taxon>
        <taxon>Syntrophorhabdaceae</taxon>
        <taxon>Syntrophorhabdus</taxon>
    </lineage>
</organism>
<reference evidence="2" key="1">
    <citation type="journal article" date="2020" name="Biotechnol. Biofuels">
        <title>New insights from the biogas microbiome by comprehensive genome-resolved metagenomics of nearly 1600 species originating from multiple anaerobic digesters.</title>
        <authorList>
            <person name="Campanaro S."/>
            <person name="Treu L."/>
            <person name="Rodriguez-R L.M."/>
            <person name="Kovalovszki A."/>
            <person name="Ziels R.M."/>
            <person name="Maus I."/>
            <person name="Zhu X."/>
            <person name="Kougias P.G."/>
            <person name="Basile A."/>
            <person name="Luo G."/>
            <person name="Schluter A."/>
            <person name="Konstantinidis K.T."/>
            <person name="Angelidaki I."/>
        </authorList>
    </citation>
    <scope>NUCLEOTIDE SEQUENCE</scope>
    <source>
        <strain evidence="2">AS06rmzACSIP_7</strain>
    </source>
</reference>
<keyword evidence="2" id="KW-0808">Transferase</keyword>
<dbReference type="SUPFAM" id="SSF53335">
    <property type="entry name" value="S-adenosyl-L-methionine-dependent methyltransferases"/>
    <property type="match status" value="1"/>
</dbReference>
<dbReference type="GO" id="GO:0008168">
    <property type="term" value="F:methyltransferase activity"/>
    <property type="evidence" value="ECO:0007669"/>
    <property type="project" value="UniProtKB-KW"/>
</dbReference>
<gene>
    <name evidence="2" type="ORF">GXY80_01775</name>
</gene>
<feature type="non-terminal residue" evidence="2">
    <location>
        <position position="155"/>
    </location>
</feature>
<dbReference type="GO" id="GO:0032259">
    <property type="term" value="P:methylation"/>
    <property type="evidence" value="ECO:0007669"/>
    <property type="project" value="UniProtKB-KW"/>
</dbReference>
<evidence type="ECO:0000313" key="3">
    <source>
        <dbReference type="Proteomes" id="UP000777265"/>
    </source>
</evidence>
<keyword evidence="2" id="KW-0489">Methyltransferase</keyword>
<dbReference type="CDD" id="cd02440">
    <property type="entry name" value="AdoMet_MTases"/>
    <property type="match status" value="1"/>
</dbReference>
<name>A0A971M216_9BACT</name>
<reference evidence="2" key="2">
    <citation type="submission" date="2020-01" db="EMBL/GenBank/DDBJ databases">
        <authorList>
            <person name="Campanaro S."/>
        </authorList>
    </citation>
    <scope>NUCLEOTIDE SEQUENCE</scope>
    <source>
        <strain evidence="2">AS06rmzACSIP_7</strain>
    </source>
</reference>
<dbReference type="Gene3D" id="3.40.50.150">
    <property type="entry name" value="Vaccinia Virus protein VP39"/>
    <property type="match status" value="1"/>
</dbReference>
<protein>
    <submittedName>
        <fullName evidence="2">Methyltransferase domain-containing protein</fullName>
    </submittedName>
</protein>
<proteinExistence type="predicted"/>
<dbReference type="InterPro" id="IPR041698">
    <property type="entry name" value="Methyltransf_25"/>
</dbReference>
<dbReference type="Proteomes" id="UP000777265">
    <property type="component" value="Unassembled WGS sequence"/>
</dbReference>
<feature type="domain" description="Methyltransferase" evidence="1">
    <location>
        <begin position="73"/>
        <end position="124"/>
    </location>
</feature>
<sequence>MQQEENVAQWAGFWDETASDAVRTLDESRMAEKWNKRSGKFGNSPDQERMQKRIRKTVDFLEEAGVEIKGAKILDVGSGHGSLSLPLARMGAKVTALDISSGMLDRLNDASGKEGLSVKTVECSWWNAHGGMLMVECSWWNAHGGMLMVECSWWT</sequence>
<evidence type="ECO:0000313" key="2">
    <source>
        <dbReference type="EMBL" id="NLW34199.1"/>
    </source>
</evidence>
<dbReference type="InterPro" id="IPR029063">
    <property type="entry name" value="SAM-dependent_MTases_sf"/>
</dbReference>
<dbReference type="AlphaFoldDB" id="A0A971M216"/>
<dbReference type="Pfam" id="PF13649">
    <property type="entry name" value="Methyltransf_25"/>
    <property type="match status" value="1"/>
</dbReference>
<evidence type="ECO:0000259" key="1">
    <source>
        <dbReference type="Pfam" id="PF13649"/>
    </source>
</evidence>
<comment type="caution">
    <text evidence="2">The sequence shown here is derived from an EMBL/GenBank/DDBJ whole genome shotgun (WGS) entry which is preliminary data.</text>
</comment>
<accession>A0A971M216</accession>
<dbReference type="EMBL" id="JAAYEE010000030">
    <property type="protein sequence ID" value="NLW34199.1"/>
    <property type="molecule type" value="Genomic_DNA"/>
</dbReference>